<evidence type="ECO:0000313" key="4">
    <source>
        <dbReference type="Proteomes" id="UP001309876"/>
    </source>
</evidence>
<dbReference type="Gene3D" id="3.40.50.10330">
    <property type="entry name" value="Probable inorganic polyphosphate/atp-NAD kinase, domain 1"/>
    <property type="match status" value="1"/>
</dbReference>
<dbReference type="GO" id="GO:0046512">
    <property type="term" value="P:sphingosine biosynthetic process"/>
    <property type="evidence" value="ECO:0007669"/>
    <property type="project" value="TreeGrafter"/>
</dbReference>
<gene>
    <name evidence="3" type="ORF">LTR05_007383</name>
</gene>
<dbReference type="PANTHER" id="PTHR12358">
    <property type="entry name" value="SPHINGOSINE KINASE"/>
    <property type="match status" value="1"/>
</dbReference>
<dbReference type="AlphaFoldDB" id="A0AAN7YDX8"/>
<dbReference type="GO" id="GO:0001727">
    <property type="term" value="F:lipid kinase activity"/>
    <property type="evidence" value="ECO:0007669"/>
    <property type="project" value="TreeGrafter"/>
</dbReference>
<feature type="region of interest" description="Disordered" evidence="1">
    <location>
        <begin position="177"/>
        <end position="197"/>
    </location>
</feature>
<evidence type="ECO:0000256" key="1">
    <source>
        <dbReference type="SAM" id="MobiDB-lite"/>
    </source>
</evidence>
<reference evidence="3 4" key="1">
    <citation type="submission" date="2023-08" db="EMBL/GenBank/DDBJ databases">
        <title>Black Yeasts Isolated from many extreme environments.</title>
        <authorList>
            <person name="Coleine C."/>
            <person name="Stajich J.E."/>
            <person name="Selbmann L."/>
        </authorList>
    </citation>
    <scope>NUCLEOTIDE SEQUENCE [LARGE SCALE GENOMIC DNA]</scope>
    <source>
        <strain evidence="3 4">CCFEE 5910</strain>
    </source>
</reference>
<dbReference type="Gene3D" id="2.60.200.40">
    <property type="match status" value="1"/>
</dbReference>
<dbReference type="InterPro" id="IPR016064">
    <property type="entry name" value="NAD/diacylglycerol_kinase_sf"/>
</dbReference>
<keyword evidence="4" id="KW-1185">Reference proteome</keyword>
<dbReference type="Proteomes" id="UP001309876">
    <property type="component" value="Unassembled WGS sequence"/>
</dbReference>
<dbReference type="GO" id="GO:0005737">
    <property type="term" value="C:cytoplasm"/>
    <property type="evidence" value="ECO:0007669"/>
    <property type="project" value="TreeGrafter"/>
</dbReference>
<evidence type="ECO:0000259" key="2">
    <source>
        <dbReference type="Pfam" id="PF00781"/>
    </source>
</evidence>
<evidence type="ECO:0000313" key="3">
    <source>
        <dbReference type="EMBL" id="KAK5082239.1"/>
    </source>
</evidence>
<dbReference type="InterPro" id="IPR001206">
    <property type="entry name" value="Diacylglycerol_kinase_cat_dom"/>
</dbReference>
<organism evidence="3 4">
    <name type="scientific">Lithohypha guttulata</name>
    <dbReference type="NCBI Taxonomy" id="1690604"/>
    <lineage>
        <taxon>Eukaryota</taxon>
        <taxon>Fungi</taxon>
        <taxon>Dikarya</taxon>
        <taxon>Ascomycota</taxon>
        <taxon>Pezizomycotina</taxon>
        <taxon>Eurotiomycetes</taxon>
        <taxon>Chaetothyriomycetidae</taxon>
        <taxon>Chaetothyriales</taxon>
        <taxon>Trichomeriaceae</taxon>
        <taxon>Lithohypha</taxon>
    </lineage>
</organism>
<sequence>MAEGRHPLPAHLSPDREVHVIISTGSGDQTAQTFYDTTLQPYLAVQCPHLELKKNHFIHTTISRTSITELTTKLFLFNAKKGVKNTILLLSGDGGIVDLVNTLTTTLQREIDDVRPPSIFFKPIIVLFPCGTANALAHSAGIVRKGPLDVLMTGRARPLPQFEVKFSRAARLVADEGRQRLEFDQPGPQNERSSGEIGYYDPEGDVRIYGCVVFSWGLHASLVALSDTAEMRQHGVERFKMAAGELLQEGHIYSGTVKYKSNGGPWQNLEHKSNSGQDGANTNKHRYILATQVRNLEEKFCISPQSQPMDGTLRLLAIGDQSSDTIMKILTLAYENGKHVEEFKDSITYQEIDSLRIEFDEPEESFRQVCVDGKIVAIEQGGWVEVRKMSAGGINGRRVVELVS</sequence>
<dbReference type="InterPro" id="IPR017438">
    <property type="entry name" value="ATP-NAD_kinase_N"/>
</dbReference>
<feature type="domain" description="DAGKc" evidence="2">
    <location>
        <begin position="18"/>
        <end position="146"/>
    </location>
</feature>
<dbReference type="GO" id="GO:0016020">
    <property type="term" value="C:membrane"/>
    <property type="evidence" value="ECO:0007669"/>
    <property type="project" value="TreeGrafter"/>
</dbReference>
<dbReference type="EMBL" id="JAVRRJ010000008">
    <property type="protein sequence ID" value="KAK5082239.1"/>
    <property type="molecule type" value="Genomic_DNA"/>
</dbReference>
<dbReference type="SUPFAM" id="SSF111331">
    <property type="entry name" value="NAD kinase/diacylglycerol kinase-like"/>
    <property type="match status" value="1"/>
</dbReference>
<dbReference type="PANTHER" id="PTHR12358:SF108">
    <property type="entry name" value="DAGKC DOMAIN-CONTAINING PROTEIN"/>
    <property type="match status" value="1"/>
</dbReference>
<protein>
    <recommendedName>
        <fullName evidence="2">DAGKc domain-containing protein</fullName>
    </recommendedName>
</protein>
<comment type="caution">
    <text evidence="3">The sequence shown here is derived from an EMBL/GenBank/DDBJ whole genome shotgun (WGS) entry which is preliminary data.</text>
</comment>
<proteinExistence type="predicted"/>
<accession>A0AAN7YDX8</accession>
<name>A0AAN7YDX8_9EURO</name>
<dbReference type="InterPro" id="IPR050187">
    <property type="entry name" value="Lipid_Phosphate_FormReg"/>
</dbReference>
<dbReference type="Pfam" id="PF00781">
    <property type="entry name" value="DAGK_cat"/>
    <property type="match status" value="1"/>
</dbReference>